<dbReference type="RefSeq" id="XP_019616942.1">
    <property type="nucleotide sequence ID" value="XM_019761383.1"/>
</dbReference>
<dbReference type="InterPro" id="IPR002181">
    <property type="entry name" value="Fibrinogen_a/b/g_C_dom"/>
</dbReference>
<dbReference type="Proteomes" id="UP000515135">
    <property type="component" value="Unplaced"/>
</dbReference>
<dbReference type="AlphaFoldDB" id="A0A6P4YDV2"/>
<evidence type="ECO:0000259" key="1">
    <source>
        <dbReference type="PROSITE" id="PS51406"/>
    </source>
</evidence>
<evidence type="ECO:0000313" key="2">
    <source>
        <dbReference type="Proteomes" id="UP000515135"/>
    </source>
</evidence>
<dbReference type="Pfam" id="PF00147">
    <property type="entry name" value="Fibrinogen_C"/>
    <property type="match status" value="1"/>
</dbReference>
<dbReference type="OrthoDB" id="7940501at2759"/>
<dbReference type="InterPro" id="IPR014716">
    <property type="entry name" value="Fibrinogen_a/b/g_C_1"/>
</dbReference>
<dbReference type="SMART" id="SM00186">
    <property type="entry name" value="FBG"/>
    <property type="match status" value="1"/>
</dbReference>
<dbReference type="GeneID" id="109464409"/>
<feature type="domain" description="Fibrinogen C-terminal" evidence="1">
    <location>
        <begin position="117"/>
        <end position="300"/>
    </location>
</feature>
<organism evidence="2 3">
    <name type="scientific">Branchiostoma belcheri</name>
    <name type="common">Amphioxus</name>
    <dbReference type="NCBI Taxonomy" id="7741"/>
    <lineage>
        <taxon>Eukaryota</taxon>
        <taxon>Metazoa</taxon>
        <taxon>Chordata</taxon>
        <taxon>Cephalochordata</taxon>
        <taxon>Leptocardii</taxon>
        <taxon>Amphioxiformes</taxon>
        <taxon>Branchiostomatidae</taxon>
        <taxon>Branchiostoma</taxon>
    </lineage>
</organism>
<name>A0A6P4YDV2_BRABE</name>
<dbReference type="Gene3D" id="3.90.215.10">
    <property type="entry name" value="Gamma Fibrinogen, chain A, domain 1"/>
    <property type="match status" value="1"/>
</dbReference>
<gene>
    <name evidence="3" type="primary">LOC109464409</name>
</gene>
<accession>A0A6P4YDV2</accession>
<sequence>MLHNLSLPGADRSVSRYRSVRLAHGMATTTRCLQFLVVTLMILCNDKTVAGDVIGGRGGRGSTDCPAVKNGTWTFHAPAGFPTARHLPPLRATWKHLEQHLQTAEGMLEQVKRHLAMGSPDMWIDCSAIFHWSNETARSGVYTIRLAGANRTVPVYCRMEGGQGWTVLMRRQDGSVDFYRTWEEYKVGFGNLSTEFWLGNDNIHLLTNQARYGLRVDLETFDGESSYAQYRSFSVLDEASKYKLSLGRGFSGTARNALRFSNNMTFATWDNDAATATAFRFRSAGWLSNSYFPNLNGVYYTPQTVPTKTKWPLDTIRWYLRLDDEGNIYPLLKFVELRVAPEVT</sequence>
<dbReference type="KEGG" id="bbel:109464409"/>
<keyword evidence="2" id="KW-1185">Reference proteome</keyword>
<dbReference type="PANTHER" id="PTHR19143">
    <property type="entry name" value="FIBRINOGEN/TENASCIN/ANGIOPOEITIN"/>
    <property type="match status" value="1"/>
</dbReference>
<dbReference type="SUPFAM" id="SSF56496">
    <property type="entry name" value="Fibrinogen C-terminal domain-like"/>
    <property type="match status" value="1"/>
</dbReference>
<dbReference type="CDD" id="cd00087">
    <property type="entry name" value="FReD"/>
    <property type="match status" value="1"/>
</dbReference>
<dbReference type="GO" id="GO:0005615">
    <property type="term" value="C:extracellular space"/>
    <property type="evidence" value="ECO:0007669"/>
    <property type="project" value="TreeGrafter"/>
</dbReference>
<reference evidence="3" key="1">
    <citation type="submission" date="2025-08" db="UniProtKB">
        <authorList>
            <consortium name="RefSeq"/>
        </authorList>
    </citation>
    <scope>IDENTIFICATION</scope>
    <source>
        <tissue evidence="3">Gonad</tissue>
    </source>
</reference>
<evidence type="ECO:0000313" key="3">
    <source>
        <dbReference type="RefSeq" id="XP_019616942.1"/>
    </source>
</evidence>
<dbReference type="InterPro" id="IPR036056">
    <property type="entry name" value="Fibrinogen-like_C"/>
</dbReference>
<dbReference type="PROSITE" id="PS51406">
    <property type="entry name" value="FIBRINOGEN_C_2"/>
    <property type="match status" value="1"/>
</dbReference>
<protein>
    <submittedName>
        <fullName evidence="3">Fibrinogen-like protein A isoform X1</fullName>
    </submittedName>
</protein>
<dbReference type="PANTHER" id="PTHR19143:SF444">
    <property type="entry name" value="PROTEIN SCABROUS"/>
    <property type="match status" value="1"/>
</dbReference>
<dbReference type="InterPro" id="IPR050373">
    <property type="entry name" value="Fibrinogen_C-term_domain"/>
</dbReference>
<proteinExistence type="predicted"/>